<dbReference type="OrthoDB" id="9804110at2"/>
<gene>
    <name evidence="9" type="primary">atpC</name>
    <name evidence="13" type="ORF">DFR58_11538</name>
</gene>
<dbReference type="Gene3D" id="1.20.5.440">
    <property type="entry name" value="ATP synthase delta/epsilon subunit, C-terminal domain"/>
    <property type="match status" value="1"/>
</dbReference>
<keyword evidence="4 9" id="KW-1003">Cell membrane</keyword>
<evidence type="ECO:0000313" key="13">
    <source>
        <dbReference type="EMBL" id="RCX14315.1"/>
    </source>
</evidence>
<evidence type="ECO:0000259" key="11">
    <source>
        <dbReference type="Pfam" id="PF00401"/>
    </source>
</evidence>
<comment type="caution">
    <text evidence="13">The sequence shown here is derived from an EMBL/GenBank/DDBJ whole genome shotgun (WGS) entry which is preliminary data.</text>
</comment>
<dbReference type="InterPro" id="IPR020547">
    <property type="entry name" value="ATP_synth_F1_esu_C"/>
</dbReference>
<keyword evidence="5 9" id="KW-0406">Ion transport</keyword>
<evidence type="ECO:0000256" key="5">
    <source>
        <dbReference type="ARBA" id="ARBA00023065"/>
    </source>
</evidence>
<dbReference type="CDD" id="cd12152">
    <property type="entry name" value="F1-ATPase_delta"/>
    <property type="match status" value="1"/>
</dbReference>
<evidence type="ECO:0000256" key="1">
    <source>
        <dbReference type="ARBA" id="ARBA00004202"/>
    </source>
</evidence>
<evidence type="ECO:0000256" key="8">
    <source>
        <dbReference type="ARBA" id="ARBA00023310"/>
    </source>
</evidence>
<protein>
    <recommendedName>
        <fullName evidence="9">ATP synthase epsilon chain</fullName>
    </recommendedName>
    <alternativeName>
        <fullName evidence="9">ATP synthase F1 sector epsilon subunit</fullName>
    </alternativeName>
    <alternativeName>
        <fullName evidence="9">F-ATPase epsilon subunit</fullName>
    </alternativeName>
</protein>
<evidence type="ECO:0000256" key="4">
    <source>
        <dbReference type="ARBA" id="ARBA00022475"/>
    </source>
</evidence>
<dbReference type="GO" id="GO:0005886">
    <property type="term" value="C:plasma membrane"/>
    <property type="evidence" value="ECO:0007669"/>
    <property type="project" value="UniProtKB-SubCell"/>
</dbReference>
<dbReference type="GO" id="GO:0046933">
    <property type="term" value="F:proton-transporting ATP synthase activity, rotational mechanism"/>
    <property type="evidence" value="ECO:0007669"/>
    <property type="project" value="UniProtKB-UniRule"/>
</dbReference>
<keyword evidence="9" id="KW-0375">Hydrogen ion transport</keyword>
<keyword evidence="7 9" id="KW-0139">CF(1)</keyword>
<dbReference type="InterPro" id="IPR020546">
    <property type="entry name" value="ATP_synth_F1_dsu/esu_N"/>
</dbReference>
<accession>A0A369AZ10</accession>
<comment type="subcellular location">
    <subcellularLocation>
        <location evidence="1 9">Cell membrane</location>
        <topology evidence="1 9">Peripheral membrane protein</topology>
    </subcellularLocation>
</comment>
<keyword evidence="6 9" id="KW-0472">Membrane</keyword>
<comment type="subunit">
    <text evidence="9 10">F-type ATPases have 2 components, CF(1) - the catalytic core - and CF(0) - the membrane proton channel. CF(1) has five subunits: alpha(3), beta(3), gamma(1), delta(1), epsilon(1). CF(0) has three main subunits: a, b and c.</text>
</comment>
<evidence type="ECO:0000313" key="14">
    <source>
        <dbReference type="Proteomes" id="UP000253034"/>
    </source>
</evidence>
<name>A0A369AZ10_9FIRM</name>
<feature type="domain" description="ATP synthase F1 complex delta/epsilon subunit N-terminal" evidence="12">
    <location>
        <begin position="6"/>
        <end position="83"/>
    </location>
</feature>
<dbReference type="HAMAP" id="MF_00530">
    <property type="entry name" value="ATP_synth_epsil_bac"/>
    <property type="match status" value="1"/>
</dbReference>
<evidence type="ECO:0000259" key="12">
    <source>
        <dbReference type="Pfam" id="PF02823"/>
    </source>
</evidence>
<comment type="function">
    <text evidence="9">Produces ATP from ADP in the presence of a proton gradient across the membrane.</text>
</comment>
<dbReference type="NCBIfam" id="NF009980">
    <property type="entry name" value="PRK13446.1"/>
    <property type="match status" value="1"/>
</dbReference>
<dbReference type="InterPro" id="IPR001469">
    <property type="entry name" value="ATP_synth_F1_dsu/esu"/>
</dbReference>
<evidence type="ECO:0000256" key="10">
    <source>
        <dbReference type="RuleBase" id="RU003656"/>
    </source>
</evidence>
<dbReference type="AlphaFoldDB" id="A0A369AZ10"/>
<evidence type="ECO:0000256" key="3">
    <source>
        <dbReference type="ARBA" id="ARBA00022448"/>
    </source>
</evidence>
<dbReference type="Proteomes" id="UP000253034">
    <property type="component" value="Unassembled WGS sequence"/>
</dbReference>
<organism evidence="13 14">
    <name type="scientific">Anaerobacterium chartisolvens</name>
    <dbReference type="NCBI Taxonomy" id="1297424"/>
    <lineage>
        <taxon>Bacteria</taxon>
        <taxon>Bacillati</taxon>
        <taxon>Bacillota</taxon>
        <taxon>Clostridia</taxon>
        <taxon>Eubacteriales</taxon>
        <taxon>Oscillospiraceae</taxon>
        <taxon>Anaerobacterium</taxon>
    </lineage>
</organism>
<dbReference type="Pfam" id="PF00401">
    <property type="entry name" value="ATP-synt_DE"/>
    <property type="match status" value="1"/>
</dbReference>
<dbReference type="InterPro" id="IPR036771">
    <property type="entry name" value="ATPsynth_dsu/esu_N"/>
</dbReference>
<keyword evidence="8 9" id="KW-0066">ATP synthesis</keyword>
<dbReference type="GO" id="GO:0005524">
    <property type="term" value="F:ATP binding"/>
    <property type="evidence" value="ECO:0007669"/>
    <property type="project" value="UniProtKB-UniRule"/>
</dbReference>
<keyword evidence="3 9" id="KW-0813">Transport</keyword>
<reference evidence="13 14" key="1">
    <citation type="submission" date="2018-07" db="EMBL/GenBank/DDBJ databases">
        <title>Genomic Encyclopedia of Type Strains, Phase IV (KMG-IV): sequencing the most valuable type-strain genomes for metagenomic binning, comparative biology and taxonomic classification.</title>
        <authorList>
            <person name="Goeker M."/>
        </authorList>
    </citation>
    <scope>NUCLEOTIDE SEQUENCE [LARGE SCALE GENOMIC DNA]</scope>
    <source>
        <strain evidence="13 14">DSM 27016</strain>
    </source>
</reference>
<dbReference type="GO" id="GO:0045259">
    <property type="term" value="C:proton-transporting ATP synthase complex"/>
    <property type="evidence" value="ECO:0007669"/>
    <property type="project" value="UniProtKB-KW"/>
</dbReference>
<dbReference type="EMBL" id="QPJT01000015">
    <property type="protein sequence ID" value="RCX14315.1"/>
    <property type="molecule type" value="Genomic_DNA"/>
</dbReference>
<dbReference type="Gene3D" id="2.60.15.10">
    <property type="entry name" value="F0F1 ATP synthase delta/epsilon subunit, N-terminal"/>
    <property type="match status" value="1"/>
</dbReference>
<evidence type="ECO:0000256" key="2">
    <source>
        <dbReference type="ARBA" id="ARBA00005712"/>
    </source>
</evidence>
<dbReference type="PANTHER" id="PTHR13822">
    <property type="entry name" value="ATP SYNTHASE DELTA/EPSILON CHAIN"/>
    <property type="match status" value="1"/>
</dbReference>
<dbReference type="NCBIfam" id="TIGR01216">
    <property type="entry name" value="ATP_synt_epsi"/>
    <property type="match status" value="1"/>
</dbReference>
<proteinExistence type="inferred from homology"/>
<evidence type="ECO:0000256" key="7">
    <source>
        <dbReference type="ARBA" id="ARBA00023196"/>
    </source>
</evidence>
<dbReference type="InterPro" id="IPR036794">
    <property type="entry name" value="ATP_F1_dsu/esu_C_sf"/>
</dbReference>
<keyword evidence="14" id="KW-1185">Reference proteome</keyword>
<evidence type="ECO:0000256" key="9">
    <source>
        <dbReference type="HAMAP-Rule" id="MF_00530"/>
    </source>
</evidence>
<evidence type="ECO:0000256" key="6">
    <source>
        <dbReference type="ARBA" id="ARBA00023136"/>
    </source>
</evidence>
<dbReference type="SUPFAM" id="SSF51344">
    <property type="entry name" value="Epsilon subunit of F1F0-ATP synthase N-terminal domain"/>
    <property type="match status" value="1"/>
</dbReference>
<comment type="similarity">
    <text evidence="2 9 10">Belongs to the ATPase epsilon chain family.</text>
</comment>
<dbReference type="RefSeq" id="WP_114298341.1">
    <property type="nucleotide sequence ID" value="NZ_QPJT01000015.1"/>
</dbReference>
<feature type="domain" description="ATP synthase epsilon subunit C-terminal" evidence="11">
    <location>
        <begin position="87"/>
        <end position="132"/>
    </location>
</feature>
<dbReference type="Pfam" id="PF02823">
    <property type="entry name" value="ATP-synt_DE_N"/>
    <property type="match status" value="1"/>
</dbReference>
<sequence length="135" mass="15056">MAAVFYLEIVTPERKFFSGEVEAVILRTPDGEMGVLKDHAPMVVAVDIGPIKMKRDGEWIEAALGEGFMEIEKNTVIILTDTAEWPDEIDIARAKAAAERAEERLRKGTSRIEHIHSKSAMARAVARLKVAKRIK</sequence>
<dbReference type="SUPFAM" id="SSF46604">
    <property type="entry name" value="Epsilon subunit of F1F0-ATP synthase C-terminal domain"/>
    <property type="match status" value="1"/>
</dbReference>
<dbReference type="PANTHER" id="PTHR13822:SF10">
    <property type="entry name" value="ATP SYNTHASE EPSILON CHAIN, CHLOROPLASTIC"/>
    <property type="match status" value="1"/>
</dbReference>